<accession>A0A117UUN5</accession>
<keyword evidence="3" id="KW-1185">Reference proteome</keyword>
<evidence type="ECO:0000313" key="2">
    <source>
        <dbReference type="EMBL" id="KUR71181.1"/>
    </source>
</evidence>
<dbReference type="OrthoDB" id="6460161at2"/>
<protein>
    <submittedName>
        <fullName evidence="2">Uncharacterized protein</fullName>
    </submittedName>
</protein>
<reference evidence="2 3" key="1">
    <citation type="submission" date="2015-10" db="EMBL/GenBank/DDBJ databases">
        <title>Draft genome sequence of Novosphingobium fuchskuhlense DSM 25065 isolated from a surface water sample of the southwest basin of Lake Grosse Fuchskuhle.</title>
        <authorList>
            <person name="Ruckert C."/>
            <person name="Winkler A."/>
            <person name="Glaeser J."/>
            <person name="Grossart H.-P."/>
            <person name="Kalinowski J."/>
            <person name="Glaeser S."/>
        </authorList>
    </citation>
    <scope>NUCLEOTIDE SEQUENCE [LARGE SCALE GENOMIC DNA]</scope>
    <source>
        <strain evidence="2 3">FNE08-7</strain>
    </source>
</reference>
<gene>
    <name evidence="2" type="ORF">AQZ52_10950</name>
</gene>
<feature type="region of interest" description="Disordered" evidence="1">
    <location>
        <begin position="86"/>
        <end position="113"/>
    </location>
</feature>
<dbReference type="EMBL" id="LLZS01000007">
    <property type="protein sequence ID" value="KUR71181.1"/>
    <property type="molecule type" value="Genomic_DNA"/>
</dbReference>
<sequence>MATVTVCSKLPFGFVAEFAGKSVTFNGARMLDPVTKDPILIDGYGMTHGVDADWFTGWKESVGNFPPVLNGAIFAAAANKADAEAAERAPEVSTGLEQKSSDELGVEVVAKEN</sequence>
<dbReference type="STRING" id="1117702.AQZ52_10950"/>
<proteinExistence type="predicted"/>
<dbReference type="AlphaFoldDB" id="A0A117UUN5"/>
<dbReference type="Proteomes" id="UP000058012">
    <property type="component" value="Unassembled WGS sequence"/>
</dbReference>
<organism evidence="2 3">
    <name type="scientific">Novosphingobium fuchskuhlense</name>
    <dbReference type="NCBI Taxonomy" id="1117702"/>
    <lineage>
        <taxon>Bacteria</taxon>
        <taxon>Pseudomonadati</taxon>
        <taxon>Pseudomonadota</taxon>
        <taxon>Alphaproteobacteria</taxon>
        <taxon>Sphingomonadales</taxon>
        <taxon>Sphingomonadaceae</taxon>
        <taxon>Novosphingobium</taxon>
    </lineage>
</organism>
<evidence type="ECO:0000313" key="3">
    <source>
        <dbReference type="Proteomes" id="UP000058012"/>
    </source>
</evidence>
<name>A0A117UUN5_9SPHN</name>
<comment type="caution">
    <text evidence="2">The sequence shown here is derived from an EMBL/GenBank/DDBJ whole genome shotgun (WGS) entry which is preliminary data.</text>
</comment>
<evidence type="ECO:0000256" key="1">
    <source>
        <dbReference type="SAM" id="MobiDB-lite"/>
    </source>
</evidence>
<dbReference type="RefSeq" id="WP_067910405.1">
    <property type="nucleotide sequence ID" value="NZ_KQ954245.1"/>
</dbReference>